<dbReference type="VEuPathDB" id="MicrosporidiaDB:SLOPH_1675"/>
<dbReference type="InParanoid" id="S7XIK6"/>
<dbReference type="HOGENOM" id="CLU_1595631_0_0_1"/>
<reference evidence="3" key="1">
    <citation type="journal article" date="2013" name="PLoS Genet.">
        <title>The genome of Spraguea lophii and the basis of host-microsporidian interactions.</title>
        <authorList>
            <person name="Campbell S.E."/>
            <person name="Williams T.A."/>
            <person name="Yousuf A."/>
            <person name="Soanes D.M."/>
            <person name="Paszkiewicz K.H."/>
            <person name="Williams B.A.P."/>
        </authorList>
    </citation>
    <scope>NUCLEOTIDE SEQUENCE [LARGE SCALE GENOMIC DNA]</scope>
    <source>
        <strain evidence="3">42_110</strain>
    </source>
</reference>
<name>S7XIK6_SPRLO</name>
<evidence type="ECO:0000256" key="1">
    <source>
        <dbReference type="SAM" id="Phobius"/>
    </source>
</evidence>
<keyword evidence="1" id="KW-0812">Transmembrane</keyword>
<dbReference type="EMBL" id="ATCN01000513">
    <property type="protein sequence ID" value="EPR78869.1"/>
    <property type="molecule type" value="Genomic_DNA"/>
</dbReference>
<organism evidence="2 3">
    <name type="scientific">Spraguea lophii (strain 42_110)</name>
    <name type="common">Microsporidian parasite</name>
    <dbReference type="NCBI Taxonomy" id="1358809"/>
    <lineage>
        <taxon>Eukaryota</taxon>
        <taxon>Fungi</taxon>
        <taxon>Fungi incertae sedis</taxon>
        <taxon>Microsporidia</taxon>
        <taxon>Spragueidae</taxon>
        <taxon>Spraguea</taxon>
    </lineage>
</organism>
<evidence type="ECO:0000313" key="3">
    <source>
        <dbReference type="Proteomes" id="UP000014978"/>
    </source>
</evidence>
<comment type="caution">
    <text evidence="2">The sequence shown here is derived from an EMBL/GenBank/DDBJ whole genome shotgun (WGS) entry which is preliminary data.</text>
</comment>
<dbReference type="OrthoDB" id="2192581at2759"/>
<keyword evidence="1" id="KW-0472">Membrane</keyword>
<keyword evidence="3" id="KW-1185">Reference proteome</keyword>
<proteinExistence type="predicted"/>
<sequence>MHDYDTIYFEKNNKIVKILSISELDPFTLISYEETIHNTKDDIILFAMLICDSHKSLYLAENILNLRYGRYGKTDELCIYELMDPITRLFCNDIHYYKLRKKDRIAKFMGNEKVLLSSEYINVIWDKDTKVSDQHVCKDVVGATILCFIIIYLLFLAPFIIDKYRNG</sequence>
<evidence type="ECO:0000313" key="2">
    <source>
        <dbReference type="EMBL" id="EPR78869.1"/>
    </source>
</evidence>
<feature type="transmembrane region" description="Helical" evidence="1">
    <location>
        <begin position="140"/>
        <end position="161"/>
    </location>
</feature>
<dbReference type="Proteomes" id="UP000014978">
    <property type="component" value="Unassembled WGS sequence"/>
</dbReference>
<protein>
    <submittedName>
        <fullName evidence="2">Uncharacterized protein</fullName>
    </submittedName>
</protein>
<dbReference type="AlphaFoldDB" id="S7XIK6"/>
<accession>S7XIK6</accession>
<keyword evidence="1" id="KW-1133">Transmembrane helix</keyword>
<gene>
    <name evidence="2" type="ORF">SLOPH_1675</name>
</gene>